<keyword evidence="3" id="KW-0255">Endonuclease</keyword>
<proteinExistence type="predicted"/>
<sequence>MSPIDDAIDFIKSREPGASYSYRDVAKRFRVDRTTLSRRHQGKSKPIAQESQRRQLLHPQQEAEIVEYIENCKSNNLPPTRAMVKAFASVVAKRDVGDSWVTRFLHRQHDPLTPKLTRHINRERHVADPKDKYEPCFKLLHSKIQEYEVAAENIYNMDEKGFMLGNTGCSKRIFTRATWKQKERTAATQHGNREWFAILACVCGDGSSLPPGIIYEGKAGIQPSLVRELQPDLQDVFVAKSTSGWTNSELGLAWLEQIFNRFTIDKARRRWRLLILDGHGSHVTSDFINFCDAHKILVAVFPPHSIHIPQPLDVVMFTPLANAYNQKLQEHLQHGHSMIGIGKGEFLSIFWAAWTQTFRRELILRSFQATRVLPMRVKAREKRFNNTTPQQLNGGSVGEQGDGNSWRQLRRILHAAVEDKSKAEFKRLEQSLHLLQVENELLHHERESLRSSLRLQSKRNNKGTTLDSQHREDYHNSSAVFWSPRKIQPAHELEVIVQQEAEQPQLQKGTEKELEVTSIRQKRLEAEEAEKERDKAKKAKPIELSARRAAKQQQRSAVTSQKSHHTHQTPREKASSKHVKKRTRRRSVVGVGSKAAAAPTTPPPPPKTTTRGRTIKIPQKFV</sequence>
<dbReference type="EMBL" id="HG992979">
    <property type="protein sequence ID" value="CAE7021414.1"/>
    <property type="molecule type" value="Genomic_DNA"/>
</dbReference>
<dbReference type="Pfam" id="PF03184">
    <property type="entry name" value="DDE_1"/>
    <property type="match status" value="1"/>
</dbReference>
<gene>
    <name evidence="3" type="ORF">PTTW11_03256</name>
</gene>
<evidence type="ECO:0000313" key="3">
    <source>
        <dbReference type="EMBL" id="CAE7021414.1"/>
    </source>
</evidence>
<dbReference type="GO" id="GO:0005634">
    <property type="term" value="C:nucleus"/>
    <property type="evidence" value="ECO:0007669"/>
    <property type="project" value="TreeGrafter"/>
</dbReference>
<evidence type="ECO:0000313" key="4">
    <source>
        <dbReference type="Proteomes" id="UP000472372"/>
    </source>
</evidence>
<evidence type="ECO:0000256" key="2">
    <source>
        <dbReference type="SAM" id="MobiDB-lite"/>
    </source>
</evidence>
<feature type="compositionally biased region" description="Basic and acidic residues" evidence="2">
    <location>
        <begin position="524"/>
        <end position="535"/>
    </location>
</feature>
<dbReference type="PROSITE" id="PS51253">
    <property type="entry name" value="HTH_CENPB"/>
    <property type="match status" value="1"/>
</dbReference>
<keyword evidence="3" id="KW-0540">Nuclease</keyword>
<feature type="region of interest" description="Disordered" evidence="2">
    <location>
        <begin position="451"/>
        <end position="475"/>
    </location>
</feature>
<dbReference type="InterPro" id="IPR006600">
    <property type="entry name" value="HTH_CenpB_DNA-bd_dom"/>
</dbReference>
<name>A0A6S6VWQ8_9PLEO</name>
<keyword evidence="3" id="KW-0378">Hydrolase</keyword>
<evidence type="ECO:0000256" key="1">
    <source>
        <dbReference type="ARBA" id="ARBA00023125"/>
    </source>
</evidence>
<dbReference type="SMART" id="SM00674">
    <property type="entry name" value="CENPB"/>
    <property type="match status" value="1"/>
</dbReference>
<feature type="compositionally biased region" description="Basic residues" evidence="2">
    <location>
        <begin position="576"/>
        <end position="587"/>
    </location>
</feature>
<protein>
    <submittedName>
        <fullName evidence="3">DDE superfamily endonuclease</fullName>
    </submittedName>
</protein>
<organism evidence="3 4">
    <name type="scientific">Pyrenophora teres f. teres</name>
    <dbReference type="NCBI Taxonomy" id="97479"/>
    <lineage>
        <taxon>Eukaryota</taxon>
        <taxon>Fungi</taxon>
        <taxon>Dikarya</taxon>
        <taxon>Ascomycota</taxon>
        <taxon>Pezizomycotina</taxon>
        <taxon>Dothideomycetes</taxon>
        <taxon>Pleosporomycetidae</taxon>
        <taxon>Pleosporales</taxon>
        <taxon>Pleosporineae</taxon>
        <taxon>Pleosporaceae</taxon>
        <taxon>Pyrenophora</taxon>
    </lineage>
</organism>
<reference evidence="3" key="1">
    <citation type="submission" date="2021-02" db="EMBL/GenBank/DDBJ databases">
        <authorList>
            <person name="Syme A R."/>
            <person name="Syme A R."/>
            <person name="Moolhuijzen P."/>
        </authorList>
    </citation>
    <scope>NUCLEOTIDE SEQUENCE</scope>
    <source>
        <strain evidence="3">W1-1</strain>
    </source>
</reference>
<dbReference type="InterPro" id="IPR050863">
    <property type="entry name" value="CenT-Element_Derived"/>
</dbReference>
<dbReference type="PANTHER" id="PTHR19303:SF74">
    <property type="entry name" value="POGO TRANSPOSABLE ELEMENT WITH KRAB DOMAIN"/>
    <property type="match status" value="1"/>
</dbReference>
<dbReference type="AlphaFoldDB" id="A0A6S6VWQ8"/>
<dbReference type="GO" id="GO:0004519">
    <property type="term" value="F:endonuclease activity"/>
    <property type="evidence" value="ECO:0007669"/>
    <property type="project" value="UniProtKB-KW"/>
</dbReference>
<dbReference type="Pfam" id="PF03221">
    <property type="entry name" value="HTH_Tnp_Tc5"/>
    <property type="match status" value="1"/>
</dbReference>
<feature type="region of interest" description="Disordered" evidence="2">
    <location>
        <begin position="524"/>
        <end position="622"/>
    </location>
</feature>
<feature type="compositionally biased region" description="Low complexity" evidence="2">
    <location>
        <begin position="588"/>
        <end position="599"/>
    </location>
</feature>
<feature type="region of interest" description="Disordered" evidence="2">
    <location>
        <begin position="36"/>
        <end position="56"/>
    </location>
</feature>
<dbReference type="PANTHER" id="PTHR19303">
    <property type="entry name" value="TRANSPOSON"/>
    <property type="match status" value="1"/>
</dbReference>
<dbReference type="Proteomes" id="UP000472372">
    <property type="component" value="Chromosome 3"/>
</dbReference>
<accession>A0A6S6VWQ8</accession>
<dbReference type="InterPro" id="IPR004875">
    <property type="entry name" value="DDE_SF_endonuclease_dom"/>
</dbReference>
<keyword evidence="1" id="KW-0238">DNA-binding</keyword>
<dbReference type="GO" id="GO:0003677">
    <property type="term" value="F:DNA binding"/>
    <property type="evidence" value="ECO:0007669"/>
    <property type="project" value="UniProtKB-KW"/>
</dbReference>